<dbReference type="EMBL" id="JADBEL010000036">
    <property type="protein sequence ID" value="MBE1556785.1"/>
    <property type="molecule type" value="Genomic_DNA"/>
</dbReference>
<dbReference type="AlphaFoldDB" id="A0A927REZ3"/>
<organism evidence="2 3">
    <name type="scientific">Sporosarcina limicola</name>
    <dbReference type="NCBI Taxonomy" id="34101"/>
    <lineage>
        <taxon>Bacteria</taxon>
        <taxon>Bacillati</taxon>
        <taxon>Bacillota</taxon>
        <taxon>Bacilli</taxon>
        <taxon>Bacillales</taxon>
        <taxon>Caryophanaceae</taxon>
        <taxon>Sporosarcina</taxon>
    </lineage>
</organism>
<sequence>MSDVDGNEQDLLVKHVIRQFMKNQLNELKEEKQEGNNSFVFLENSTLNMLIIHLLMNGGRQTSREMNDDFLGELEQVIVETKKEFEEVIMLLKEKL</sequence>
<reference evidence="2" key="1">
    <citation type="submission" date="2020-10" db="EMBL/GenBank/DDBJ databases">
        <title>Genomic Encyclopedia of Type Strains, Phase IV (KMG-IV): sequencing the most valuable type-strain genomes for metagenomic binning, comparative biology and taxonomic classification.</title>
        <authorList>
            <person name="Goeker M."/>
        </authorList>
    </citation>
    <scope>NUCLEOTIDE SEQUENCE</scope>
    <source>
        <strain evidence="2">DSM 13886</strain>
    </source>
</reference>
<feature type="coiled-coil region" evidence="1">
    <location>
        <begin position="18"/>
        <end position="45"/>
    </location>
</feature>
<keyword evidence="3" id="KW-1185">Reference proteome</keyword>
<protein>
    <submittedName>
        <fullName evidence="2">Uncharacterized protein YceH (UPF0502 family)</fullName>
    </submittedName>
</protein>
<evidence type="ECO:0000313" key="2">
    <source>
        <dbReference type="EMBL" id="MBE1556785.1"/>
    </source>
</evidence>
<name>A0A927REZ3_9BACL</name>
<gene>
    <name evidence="2" type="ORF">H4683_003911</name>
</gene>
<keyword evidence="1" id="KW-0175">Coiled coil</keyword>
<evidence type="ECO:0000313" key="3">
    <source>
        <dbReference type="Proteomes" id="UP000658225"/>
    </source>
</evidence>
<accession>A0A927REZ3</accession>
<comment type="caution">
    <text evidence="2">The sequence shown here is derived from an EMBL/GenBank/DDBJ whole genome shotgun (WGS) entry which is preliminary data.</text>
</comment>
<dbReference type="Proteomes" id="UP000658225">
    <property type="component" value="Unassembled WGS sequence"/>
</dbReference>
<dbReference type="RefSeq" id="WP_192600401.1">
    <property type="nucleotide sequence ID" value="NZ_JADBEL010000036.1"/>
</dbReference>
<proteinExistence type="predicted"/>
<evidence type="ECO:0000256" key="1">
    <source>
        <dbReference type="SAM" id="Coils"/>
    </source>
</evidence>